<reference evidence="2" key="1">
    <citation type="journal article" date="2019" name="Int. J. Syst. Evol. Microbiol.">
        <title>The Global Catalogue of Microorganisms (GCM) 10K type strain sequencing project: providing services to taxonomists for standard genome sequencing and annotation.</title>
        <authorList>
            <consortium name="The Broad Institute Genomics Platform"/>
            <consortium name="The Broad Institute Genome Sequencing Center for Infectious Disease"/>
            <person name="Wu L."/>
            <person name="Ma J."/>
        </authorList>
    </citation>
    <scope>NUCLEOTIDE SEQUENCE [LARGE SCALE GENOMIC DNA]</scope>
    <source>
        <strain evidence="2">CGMCC 4.6997</strain>
    </source>
</reference>
<comment type="caution">
    <text evidence="1">The sequence shown here is derived from an EMBL/GenBank/DDBJ whole genome shotgun (WGS) entry which is preliminary data.</text>
</comment>
<evidence type="ECO:0008006" key="3">
    <source>
        <dbReference type="Google" id="ProtNLM"/>
    </source>
</evidence>
<accession>A0ABW0NM40</accession>
<sequence length="116" mass="12706">MRKIVVISMISLDGVLQAPGAPDEDPSGGFEYGGWSAPYGDDAFNELFAPLMEPSDLLLGRKTFDIFAGYWPQHADNWPGINEVTKNVVSRTTTARSARSAWSARSVRVIAWSRGC</sequence>
<gene>
    <name evidence="1" type="ORF">ACFPJ4_00210</name>
</gene>
<dbReference type="Proteomes" id="UP001596039">
    <property type="component" value="Unassembled WGS sequence"/>
</dbReference>
<keyword evidence="2" id="KW-1185">Reference proteome</keyword>
<dbReference type="Gene3D" id="3.40.430.10">
    <property type="entry name" value="Dihydrofolate Reductase, subunit A"/>
    <property type="match status" value="1"/>
</dbReference>
<evidence type="ECO:0000313" key="2">
    <source>
        <dbReference type="Proteomes" id="UP001596039"/>
    </source>
</evidence>
<evidence type="ECO:0000313" key="1">
    <source>
        <dbReference type="EMBL" id="MFC5500653.1"/>
    </source>
</evidence>
<dbReference type="RefSeq" id="WP_386738246.1">
    <property type="nucleotide sequence ID" value="NZ_JBHSMG010000001.1"/>
</dbReference>
<dbReference type="EMBL" id="JBHSMG010000001">
    <property type="protein sequence ID" value="MFC5500653.1"/>
    <property type="molecule type" value="Genomic_DNA"/>
</dbReference>
<dbReference type="InterPro" id="IPR024072">
    <property type="entry name" value="DHFR-like_dom_sf"/>
</dbReference>
<name>A0ABW0NM40_9MICO</name>
<dbReference type="SUPFAM" id="SSF53597">
    <property type="entry name" value="Dihydrofolate reductase-like"/>
    <property type="match status" value="1"/>
</dbReference>
<organism evidence="1 2">
    <name type="scientific">Lysinimonas soli</name>
    <dbReference type="NCBI Taxonomy" id="1074233"/>
    <lineage>
        <taxon>Bacteria</taxon>
        <taxon>Bacillati</taxon>
        <taxon>Actinomycetota</taxon>
        <taxon>Actinomycetes</taxon>
        <taxon>Micrococcales</taxon>
        <taxon>Microbacteriaceae</taxon>
        <taxon>Lysinimonas</taxon>
    </lineage>
</organism>
<protein>
    <recommendedName>
        <fullName evidence="3">Dihydrofolate reductase</fullName>
    </recommendedName>
</protein>
<proteinExistence type="predicted"/>